<feature type="transmembrane region" description="Helical" evidence="6">
    <location>
        <begin position="136"/>
        <end position="154"/>
    </location>
</feature>
<gene>
    <name evidence="8" type="primary">SPAC11D3.18c_4</name>
    <name evidence="8" type="ORF">g.840</name>
</gene>
<dbReference type="PANTHER" id="PTHR43791">
    <property type="entry name" value="PERMEASE-RELATED"/>
    <property type="match status" value="1"/>
</dbReference>
<evidence type="ECO:0000256" key="1">
    <source>
        <dbReference type="ARBA" id="ARBA00004141"/>
    </source>
</evidence>
<evidence type="ECO:0000256" key="6">
    <source>
        <dbReference type="SAM" id="Phobius"/>
    </source>
</evidence>
<keyword evidence="5 6" id="KW-0472">Membrane</keyword>
<dbReference type="FunFam" id="1.20.1250.20:FF:000034">
    <property type="entry name" value="MFS general substrate transporter"/>
    <property type="match status" value="1"/>
</dbReference>
<name>A0A1D1ZAS2_9ARAE</name>
<feature type="domain" description="Major facilitator superfamily (MFS) profile" evidence="7">
    <location>
        <begin position="40"/>
        <end position="455"/>
    </location>
</feature>
<feature type="transmembrane region" description="Helical" evidence="6">
    <location>
        <begin position="361"/>
        <end position="382"/>
    </location>
</feature>
<evidence type="ECO:0000256" key="4">
    <source>
        <dbReference type="ARBA" id="ARBA00022989"/>
    </source>
</evidence>
<keyword evidence="4 6" id="KW-1133">Transmembrane helix</keyword>
<proteinExistence type="predicted"/>
<evidence type="ECO:0000259" key="7">
    <source>
        <dbReference type="PROSITE" id="PS50850"/>
    </source>
</evidence>
<evidence type="ECO:0000256" key="5">
    <source>
        <dbReference type="ARBA" id="ARBA00023136"/>
    </source>
</evidence>
<dbReference type="Pfam" id="PF07690">
    <property type="entry name" value="MFS_1"/>
    <property type="match status" value="1"/>
</dbReference>
<evidence type="ECO:0000256" key="3">
    <source>
        <dbReference type="ARBA" id="ARBA00022692"/>
    </source>
</evidence>
<feature type="transmembrane region" description="Helical" evidence="6">
    <location>
        <begin position="73"/>
        <end position="93"/>
    </location>
</feature>
<dbReference type="FunFam" id="1.20.1250.20:FF:000013">
    <property type="entry name" value="MFS general substrate transporter"/>
    <property type="match status" value="1"/>
</dbReference>
<organism evidence="8">
    <name type="scientific">Anthurium amnicola</name>
    <dbReference type="NCBI Taxonomy" id="1678845"/>
    <lineage>
        <taxon>Eukaryota</taxon>
        <taxon>Viridiplantae</taxon>
        <taxon>Streptophyta</taxon>
        <taxon>Embryophyta</taxon>
        <taxon>Tracheophyta</taxon>
        <taxon>Spermatophyta</taxon>
        <taxon>Magnoliopsida</taxon>
        <taxon>Liliopsida</taxon>
        <taxon>Araceae</taxon>
        <taxon>Pothoideae</taxon>
        <taxon>Potheae</taxon>
        <taxon>Anthurium</taxon>
    </lineage>
</organism>
<feature type="transmembrane region" description="Helical" evidence="6">
    <location>
        <begin position="267"/>
        <end position="289"/>
    </location>
</feature>
<feature type="transmembrane region" description="Helical" evidence="6">
    <location>
        <begin position="166"/>
        <end position="188"/>
    </location>
</feature>
<feature type="transmembrane region" description="Helical" evidence="6">
    <location>
        <begin position="36"/>
        <end position="53"/>
    </location>
</feature>
<keyword evidence="2" id="KW-0813">Transport</keyword>
<dbReference type="EMBL" id="GDJX01003963">
    <property type="protein sequence ID" value="JAT63973.1"/>
    <property type="molecule type" value="Transcribed_RNA"/>
</dbReference>
<dbReference type="InterPro" id="IPR036259">
    <property type="entry name" value="MFS_trans_sf"/>
</dbReference>
<dbReference type="InterPro" id="IPR011701">
    <property type="entry name" value="MFS"/>
</dbReference>
<feature type="transmembrane region" description="Helical" evidence="6">
    <location>
        <begin position="333"/>
        <end position="355"/>
    </location>
</feature>
<dbReference type="Gene3D" id="1.20.1250.20">
    <property type="entry name" value="MFS general substrate transporter like domains"/>
    <property type="match status" value="2"/>
</dbReference>
<feature type="transmembrane region" description="Helical" evidence="6">
    <location>
        <begin position="200"/>
        <end position="221"/>
    </location>
</feature>
<accession>A0A1D1ZAS2</accession>
<dbReference type="GO" id="GO:0022857">
    <property type="term" value="F:transmembrane transporter activity"/>
    <property type="evidence" value="ECO:0007669"/>
    <property type="project" value="InterPro"/>
</dbReference>
<dbReference type="PANTHER" id="PTHR43791:SF19">
    <property type="entry name" value="TRANSPORTER, PUTATIVE (AFU_ORTHOLOGUE AFUA_1G01812)-RELATED"/>
    <property type="match status" value="1"/>
</dbReference>
<evidence type="ECO:0000256" key="2">
    <source>
        <dbReference type="ARBA" id="ARBA00022448"/>
    </source>
</evidence>
<feature type="transmembrane region" description="Helical" evidence="6">
    <location>
        <begin position="309"/>
        <end position="326"/>
    </location>
</feature>
<feature type="transmembrane region" description="Helical" evidence="6">
    <location>
        <begin position="394"/>
        <end position="414"/>
    </location>
</feature>
<reference evidence="8" key="1">
    <citation type="submission" date="2015-07" db="EMBL/GenBank/DDBJ databases">
        <title>Transcriptome Assembly of Anthurium amnicola.</title>
        <authorList>
            <person name="Suzuki J."/>
        </authorList>
    </citation>
    <scope>NUCLEOTIDE SEQUENCE</scope>
</reference>
<dbReference type="AlphaFoldDB" id="A0A1D1ZAS2"/>
<feature type="transmembrane region" description="Helical" evidence="6">
    <location>
        <begin position="426"/>
        <end position="447"/>
    </location>
</feature>
<dbReference type="GO" id="GO:0016020">
    <property type="term" value="C:membrane"/>
    <property type="evidence" value="ECO:0007669"/>
    <property type="project" value="UniProtKB-SubCell"/>
</dbReference>
<feature type="transmembrane region" description="Helical" evidence="6">
    <location>
        <begin position="105"/>
        <end position="124"/>
    </location>
</feature>
<dbReference type="InterPro" id="IPR020846">
    <property type="entry name" value="MFS_dom"/>
</dbReference>
<dbReference type="PROSITE" id="PS50850">
    <property type="entry name" value="MFS"/>
    <property type="match status" value="1"/>
</dbReference>
<dbReference type="SUPFAM" id="SSF103473">
    <property type="entry name" value="MFS general substrate transporter"/>
    <property type="match status" value="1"/>
</dbReference>
<protein>
    <submittedName>
        <fullName evidence="8">Putative transporter C11D3.18C</fullName>
    </submittedName>
</protein>
<evidence type="ECO:0000313" key="8">
    <source>
        <dbReference type="EMBL" id="JAT63973.1"/>
    </source>
</evidence>
<comment type="subcellular location">
    <subcellularLocation>
        <location evidence="1">Membrane</location>
        <topology evidence="1">Multi-pass membrane protein</topology>
    </subcellularLocation>
</comment>
<keyword evidence="3 6" id="KW-0812">Transmembrane</keyword>
<sequence>MESSLQKDGETVIISNDNEEKFVEDKEFEKKLLRKVDLRIIPLLTLLYLLSFLDRVNIGNAKLAFIEKDLGLVGTQFNWCLSVFFIGYILFEIPSNYALLKIKPFIWIPFIMVSWGVVITIMAFVKNFQGLVTARFFLGACEAGLFPGAVYYLTTWYKRSEQNSRIAFFAVGSTFAGSFNGLLAYGLIKLDGKHNLRGWQWLFLVEGIITIVVSLSAYFFISDYPKSAKWLTDKERKYATDRLKYDAGKAYVEHYERRHFYAALTDFKVYLAMLYLAVCSIAFYSYALFLPTIVNGMGFNYVVSQLLSVPPYFCATVSTITVAIISDHKRIRGPFIIGFSTIGIIGYSLLASPSVSNAGKYVGVCIVGIGLTPSVTTSIAWLTNNIAGHAKRGIATAMVMMCGNLGGIIASQIYRQKDFPHYIFGHSFAMGSLACATFIAILQYIIYKTLNKRKKENPKSFLEGKSEEEIKNLGDLHPDFIYNL</sequence>